<protein>
    <submittedName>
        <fullName evidence="1">Thiamin diphosphate-binding fold (THDP-binding)superfamily protein</fullName>
    </submittedName>
</protein>
<dbReference type="Proteomes" id="UP000325081">
    <property type="component" value="Unassembled WGS sequence"/>
</dbReference>
<name>A0A5A7QAM8_STRAF</name>
<proteinExistence type="predicted"/>
<dbReference type="AlphaFoldDB" id="A0A5A7QAM8"/>
<gene>
    <name evidence="1" type="ORF">STAS_18794</name>
</gene>
<dbReference type="EMBL" id="BKCP01006272">
    <property type="protein sequence ID" value="GER42032.1"/>
    <property type="molecule type" value="Genomic_DNA"/>
</dbReference>
<organism evidence="1 2">
    <name type="scientific">Striga asiatica</name>
    <name type="common">Asiatic witchweed</name>
    <name type="synonym">Buchnera asiatica</name>
    <dbReference type="NCBI Taxonomy" id="4170"/>
    <lineage>
        <taxon>Eukaryota</taxon>
        <taxon>Viridiplantae</taxon>
        <taxon>Streptophyta</taxon>
        <taxon>Embryophyta</taxon>
        <taxon>Tracheophyta</taxon>
        <taxon>Spermatophyta</taxon>
        <taxon>Magnoliopsida</taxon>
        <taxon>eudicotyledons</taxon>
        <taxon>Gunneridae</taxon>
        <taxon>Pentapetalae</taxon>
        <taxon>asterids</taxon>
        <taxon>lamiids</taxon>
        <taxon>Lamiales</taxon>
        <taxon>Orobanchaceae</taxon>
        <taxon>Buchnereae</taxon>
        <taxon>Striga</taxon>
    </lineage>
</organism>
<sequence length="127" mass="13815">MAPVPAPGEISGERWGCRGRKALLRQDKRSFGNGESLPNHYRLHYVPRGLPNHDWPLSGRYWVTAARLGRCRVPGAAGVGWTARLRLLCTCVVGHGRRALRVGSTSCAARCALWGGAGRAHRHAVLA</sequence>
<reference evidence="2" key="1">
    <citation type="journal article" date="2019" name="Curr. Biol.">
        <title>Genome Sequence of Striga asiatica Provides Insight into the Evolution of Plant Parasitism.</title>
        <authorList>
            <person name="Yoshida S."/>
            <person name="Kim S."/>
            <person name="Wafula E.K."/>
            <person name="Tanskanen J."/>
            <person name="Kim Y.M."/>
            <person name="Honaas L."/>
            <person name="Yang Z."/>
            <person name="Spallek T."/>
            <person name="Conn C.E."/>
            <person name="Ichihashi Y."/>
            <person name="Cheong K."/>
            <person name="Cui S."/>
            <person name="Der J.P."/>
            <person name="Gundlach H."/>
            <person name="Jiao Y."/>
            <person name="Hori C."/>
            <person name="Ishida J.K."/>
            <person name="Kasahara H."/>
            <person name="Kiba T."/>
            <person name="Kim M.S."/>
            <person name="Koo N."/>
            <person name="Laohavisit A."/>
            <person name="Lee Y.H."/>
            <person name="Lumba S."/>
            <person name="McCourt P."/>
            <person name="Mortimer J.C."/>
            <person name="Mutuku J.M."/>
            <person name="Nomura T."/>
            <person name="Sasaki-Sekimoto Y."/>
            <person name="Seto Y."/>
            <person name="Wang Y."/>
            <person name="Wakatake T."/>
            <person name="Sakakibara H."/>
            <person name="Demura T."/>
            <person name="Yamaguchi S."/>
            <person name="Yoneyama K."/>
            <person name="Manabe R.I."/>
            <person name="Nelson D.C."/>
            <person name="Schulman A.H."/>
            <person name="Timko M.P."/>
            <person name="dePamphilis C.W."/>
            <person name="Choi D."/>
            <person name="Shirasu K."/>
        </authorList>
    </citation>
    <scope>NUCLEOTIDE SEQUENCE [LARGE SCALE GENOMIC DNA]</scope>
    <source>
        <strain evidence="2">cv. UVA1</strain>
    </source>
</reference>
<comment type="caution">
    <text evidence="1">The sequence shown here is derived from an EMBL/GenBank/DDBJ whole genome shotgun (WGS) entry which is preliminary data.</text>
</comment>
<evidence type="ECO:0000313" key="2">
    <source>
        <dbReference type="Proteomes" id="UP000325081"/>
    </source>
</evidence>
<evidence type="ECO:0000313" key="1">
    <source>
        <dbReference type="EMBL" id="GER42032.1"/>
    </source>
</evidence>
<keyword evidence="2" id="KW-1185">Reference proteome</keyword>
<accession>A0A5A7QAM8</accession>